<dbReference type="EC" id="2.4.-.-" evidence="12"/>
<dbReference type="SUPFAM" id="SSF53955">
    <property type="entry name" value="Lysozyme-like"/>
    <property type="match status" value="1"/>
</dbReference>
<keyword evidence="13" id="KW-1185">Reference proteome</keyword>
<keyword evidence="4 12" id="KW-0808">Transferase</keyword>
<dbReference type="SUPFAM" id="SSF56601">
    <property type="entry name" value="beta-lactamase/transpeptidase-like"/>
    <property type="match status" value="1"/>
</dbReference>
<keyword evidence="3 12" id="KW-0328">Glycosyltransferase</keyword>
<dbReference type="InterPro" id="IPR012338">
    <property type="entry name" value="Beta-lactam/transpept-like"/>
</dbReference>
<evidence type="ECO:0000259" key="10">
    <source>
        <dbReference type="Pfam" id="PF00905"/>
    </source>
</evidence>
<dbReference type="InterPro" id="IPR001264">
    <property type="entry name" value="Glyco_trans_51"/>
</dbReference>
<dbReference type="InterPro" id="IPR036950">
    <property type="entry name" value="PBP_transglycosylase"/>
</dbReference>
<reference evidence="13" key="1">
    <citation type="journal article" date="2019" name="Int. J. Syst. Evol. Microbiol.">
        <title>The Global Catalogue of Microorganisms (GCM) 10K type strain sequencing project: providing services to taxonomists for standard genome sequencing and annotation.</title>
        <authorList>
            <consortium name="The Broad Institute Genomics Platform"/>
            <consortium name="The Broad Institute Genome Sequencing Center for Infectious Disease"/>
            <person name="Wu L."/>
            <person name="Ma J."/>
        </authorList>
    </citation>
    <scope>NUCLEOTIDE SEQUENCE [LARGE SCALE GENOMIC DNA]</scope>
    <source>
        <strain evidence="13">2902at01</strain>
    </source>
</reference>
<feature type="domain" description="Glycosyl transferase family 51" evidence="11">
    <location>
        <begin position="71"/>
        <end position="256"/>
    </location>
</feature>
<keyword evidence="6" id="KW-0511">Multifunctional enzyme</keyword>
<feature type="compositionally biased region" description="Low complexity" evidence="9">
    <location>
        <begin position="720"/>
        <end position="737"/>
    </location>
</feature>
<dbReference type="InterPro" id="IPR001460">
    <property type="entry name" value="PCN-bd_Tpept"/>
</dbReference>
<name>A0ABV8KSJ5_9ACTN</name>
<dbReference type="InterPro" id="IPR023346">
    <property type="entry name" value="Lysozyme-like_dom_sf"/>
</dbReference>
<comment type="caution">
    <text evidence="12">The sequence shown here is derived from an EMBL/GenBank/DDBJ whole genome shotgun (WGS) entry which is preliminary data.</text>
</comment>
<dbReference type="RefSeq" id="WP_377550180.1">
    <property type="nucleotide sequence ID" value="NZ_JBHSBN010000021.1"/>
</dbReference>
<dbReference type="Gene3D" id="3.40.710.10">
    <property type="entry name" value="DD-peptidase/beta-lactamase superfamily"/>
    <property type="match status" value="1"/>
</dbReference>
<keyword evidence="2" id="KW-0645">Protease</keyword>
<organism evidence="12 13">
    <name type="scientific">Micromonospora zhanjiangensis</name>
    <dbReference type="NCBI Taxonomy" id="1522057"/>
    <lineage>
        <taxon>Bacteria</taxon>
        <taxon>Bacillati</taxon>
        <taxon>Actinomycetota</taxon>
        <taxon>Actinomycetes</taxon>
        <taxon>Micromonosporales</taxon>
        <taxon>Micromonosporaceae</taxon>
        <taxon>Micromonospora</taxon>
    </lineage>
</organism>
<keyword evidence="1" id="KW-0121">Carboxypeptidase</keyword>
<evidence type="ECO:0000256" key="4">
    <source>
        <dbReference type="ARBA" id="ARBA00022679"/>
    </source>
</evidence>
<evidence type="ECO:0000256" key="1">
    <source>
        <dbReference type="ARBA" id="ARBA00022645"/>
    </source>
</evidence>
<gene>
    <name evidence="12" type="ORF">ACFOX0_24770</name>
</gene>
<sequence length="755" mass="80452">MIHSRLGKLFTVLLAGVLGGLLLALAALPAMTLYGFGLNALTAPYGGMSGDLPTPPPAQRSTLYAADGRTVITTFYEEDRTDVPLSAVAPVMRQAMVAAEDTRFYAHHGVDLRGVLRAFVANRLGGDDRQGASTLTMQYVRNVRKSDPNLTEAQRAAATETTVGRKLQEMRYAVELERKLSKDEILGRYLNIAYFGAGAYGIAAASYRYFGKRASELTLAEAALLAGLVRAPDYYDPINGDAAAAVQRRGYVLDQMVAMGVLAPADAARARGERLALRPRSTTGECVSAKPEDWGFFCDWFRQWWSTQPAFGATPADRLAALRRGGYRITASIDPDIQATAVKYANWVYDQDNPRALPIAVVQPGTGRVLALAVNRHYQAGGNPAGQENYPNTVNQLVAGGGDIEGYQAGSTFKLFTMLAALEQGMPLASGFNAPAWLMTNYPVTGRSSCGGYWCPVNSNPEWMDGYRTMWSAFGRSVNTYFAHLIERVGADQVVAMAQRLGIQFRAANDATMARTGAKAWGPFTFGVASTTPLDLANAYATVAAEGMYCAPRPVVSIIDPAGRRIAAADPDCRRALSTEVARAATDAARCPVGDQSAYQRCDGGTGLQLHAIMEGRPVAGKTGSAEDYATETAVAYTPQVAAAAIAANPDDPRDLVGKDVQAKVVVAVARTMQTALRDKPVLPFTPPNVRTAFGDTNPYAVPPAGSYGSPTDPYRRYPTDPYGYPTDPYGGAPAGTSAGVAGPPAGVDDRSPLD</sequence>
<dbReference type="Pfam" id="PF00912">
    <property type="entry name" value="Transgly"/>
    <property type="match status" value="1"/>
</dbReference>
<comment type="catalytic activity">
    <reaction evidence="7">
        <text>Preferential cleavage: (Ac)2-L-Lys-D-Ala-|-D-Ala. Also transpeptidation of peptidyl-alanyl moieties that are N-acyl substituents of D-alanine.</text>
        <dbReference type="EC" id="3.4.16.4"/>
    </reaction>
</comment>
<dbReference type="EMBL" id="JBHSBN010000021">
    <property type="protein sequence ID" value="MFC4109131.1"/>
    <property type="molecule type" value="Genomic_DNA"/>
</dbReference>
<comment type="catalytic activity">
    <reaction evidence="8">
        <text>[GlcNAc-(1-&gt;4)-Mur2Ac(oyl-L-Ala-gamma-D-Glu-L-Lys-D-Ala-D-Ala)](n)-di-trans,octa-cis-undecaprenyl diphosphate + beta-D-GlcNAc-(1-&gt;4)-Mur2Ac(oyl-L-Ala-gamma-D-Glu-L-Lys-D-Ala-D-Ala)-di-trans,octa-cis-undecaprenyl diphosphate = [GlcNAc-(1-&gt;4)-Mur2Ac(oyl-L-Ala-gamma-D-Glu-L-Lys-D-Ala-D-Ala)](n+1)-di-trans,octa-cis-undecaprenyl diphosphate + di-trans,octa-cis-undecaprenyl diphosphate + H(+)</text>
        <dbReference type="Rhea" id="RHEA:23708"/>
        <dbReference type="Rhea" id="RHEA-COMP:9602"/>
        <dbReference type="Rhea" id="RHEA-COMP:9603"/>
        <dbReference type="ChEBI" id="CHEBI:15378"/>
        <dbReference type="ChEBI" id="CHEBI:58405"/>
        <dbReference type="ChEBI" id="CHEBI:60033"/>
        <dbReference type="ChEBI" id="CHEBI:78435"/>
        <dbReference type="EC" id="2.4.99.28"/>
    </reaction>
</comment>
<dbReference type="Pfam" id="PF00905">
    <property type="entry name" value="Transpeptidase"/>
    <property type="match status" value="1"/>
</dbReference>
<dbReference type="Gene3D" id="1.10.3810.10">
    <property type="entry name" value="Biosynthetic peptidoglycan transglycosylase-like"/>
    <property type="match status" value="1"/>
</dbReference>
<evidence type="ECO:0000256" key="9">
    <source>
        <dbReference type="SAM" id="MobiDB-lite"/>
    </source>
</evidence>
<evidence type="ECO:0000256" key="8">
    <source>
        <dbReference type="ARBA" id="ARBA00049902"/>
    </source>
</evidence>
<evidence type="ECO:0000313" key="13">
    <source>
        <dbReference type="Proteomes" id="UP001595868"/>
    </source>
</evidence>
<dbReference type="GO" id="GO:0016757">
    <property type="term" value="F:glycosyltransferase activity"/>
    <property type="evidence" value="ECO:0007669"/>
    <property type="project" value="UniProtKB-KW"/>
</dbReference>
<dbReference type="Proteomes" id="UP001595868">
    <property type="component" value="Unassembled WGS sequence"/>
</dbReference>
<evidence type="ECO:0000256" key="3">
    <source>
        <dbReference type="ARBA" id="ARBA00022676"/>
    </source>
</evidence>
<evidence type="ECO:0000313" key="12">
    <source>
        <dbReference type="EMBL" id="MFC4109131.1"/>
    </source>
</evidence>
<accession>A0ABV8KSJ5</accession>
<proteinExistence type="predicted"/>
<protein>
    <submittedName>
        <fullName evidence="12">Transglycosylase domain-containing protein</fullName>
        <ecNumber evidence="12">2.4.-.-</ecNumber>
    </submittedName>
</protein>
<dbReference type="PANTHER" id="PTHR32282:SF33">
    <property type="entry name" value="PEPTIDOGLYCAN GLYCOSYLTRANSFERASE"/>
    <property type="match status" value="1"/>
</dbReference>
<feature type="domain" description="Penicillin-binding protein transpeptidase" evidence="10">
    <location>
        <begin position="360"/>
        <end position="653"/>
    </location>
</feature>
<evidence type="ECO:0000256" key="6">
    <source>
        <dbReference type="ARBA" id="ARBA00023268"/>
    </source>
</evidence>
<evidence type="ECO:0000256" key="7">
    <source>
        <dbReference type="ARBA" id="ARBA00034000"/>
    </source>
</evidence>
<feature type="region of interest" description="Disordered" evidence="9">
    <location>
        <begin position="696"/>
        <end position="755"/>
    </location>
</feature>
<dbReference type="PANTHER" id="PTHR32282">
    <property type="entry name" value="BINDING PROTEIN TRANSPEPTIDASE, PUTATIVE-RELATED"/>
    <property type="match status" value="1"/>
</dbReference>
<evidence type="ECO:0000256" key="5">
    <source>
        <dbReference type="ARBA" id="ARBA00022801"/>
    </source>
</evidence>
<evidence type="ECO:0000259" key="11">
    <source>
        <dbReference type="Pfam" id="PF00912"/>
    </source>
</evidence>
<dbReference type="InterPro" id="IPR050396">
    <property type="entry name" value="Glycosyltr_51/Transpeptidase"/>
</dbReference>
<evidence type="ECO:0000256" key="2">
    <source>
        <dbReference type="ARBA" id="ARBA00022670"/>
    </source>
</evidence>
<keyword evidence="5" id="KW-0378">Hydrolase</keyword>